<dbReference type="EMBL" id="LAZR01008213">
    <property type="protein sequence ID" value="KKM80242.1"/>
    <property type="molecule type" value="Genomic_DNA"/>
</dbReference>
<accession>A0A0F9NFR1</accession>
<dbReference type="InterPro" id="IPR032675">
    <property type="entry name" value="LRR_dom_sf"/>
</dbReference>
<reference evidence="1" key="1">
    <citation type="journal article" date="2015" name="Nature">
        <title>Complex archaea that bridge the gap between prokaryotes and eukaryotes.</title>
        <authorList>
            <person name="Spang A."/>
            <person name="Saw J.H."/>
            <person name="Jorgensen S.L."/>
            <person name="Zaremba-Niedzwiedzka K."/>
            <person name="Martijn J."/>
            <person name="Lind A.E."/>
            <person name="van Eijk R."/>
            <person name="Schleper C."/>
            <person name="Guy L."/>
            <person name="Ettema T.J."/>
        </authorList>
    </citation>
    <scope>NUCLEOTIDE SEQUENCE</scope>
</reference>
<evidence type="ECO:0000313" key="1">
    <source>
        <dbReference type="EMBL" id="KKM80242.1"/>
    </source>
</evidence>
<gene>
    <name evidence="1" type="ORF">LCGC14_1341810</name>
</gene>
<proteinExistence type="predicted"/>
<dbReference type="AlphaFoldDB" id="A0A0F9NFR1"/>
<protein>
    <submittedName>
        <fullName evidence="1">Uncharacterized protein</fullName>
    </submittedName>
</protein>
<dbReference type="SUPFAM" id="SSF52058">
    <property type="entry name" value="L domain-like"/>
    <property type="match status" value="1"/>
</dbReference>
<name>A0A0F9NFR1_9ZZZZ</name>
<comment type="caution">
    <text evidence="1">The sequence shown here is derived from an EMBL/GenBank/DDBJ whole genome shotgun (WGS) entry which is preliminary data.</text>
</comment>
<sequence>MSLEFKISNYLKLKLEKGETVIYIRNERFIQCKFVVLKRVSAPLENINSIDELLSLESSYPEDLAISSKISPEEKFWVHCSSFQVWSSYNYDTSLFDSSLAFPILKKLTEVGDLKAKSVFKEEIAKKLQTKVPHVLRFLLKEGYATYLNQEELLFSTLNNNEAETILKISKYTKKDYHIVFDFDELREYFVEIYRGYNELHNTEYFYSAFKGKAYELEILIDKRHPFIPKHLGDLCNLRTLYLYINNVGKMHEFNKIMNSLRHLKIFCFGKVILPPILNYFPDLKSLDIYGDISGLTHLEIDDVGIKSINKIEHNLRNVIFKVEIV</sequence>
<dbReference type="Gene3D" id="3.80.10.10">
    <property type="entry name" value="Ribonuclease Inhibitor"/>
    <property type="match status" value="1"/>
</dbReference>
<organism evidence="1">
    <name type="scientific">marine sediment metagenome</name>
    <dbReference type="NCBI Taxonomy" id="412755"/>
    <lineage>
        <taxon>unclassified sequences</taxon>
        <taxon>metagenomes</taxon>
        <taxon>ecological metagenomes</taxon>
    </lineage>
</organism>